<evidence type="ECO:0008006" key="4">
    <source>
        <dbReference type="Google" id="ProtNLM"/>
    </source>
</evidence>
<feature type="transmembrane region" description="Helical" evidence="1">
    <location>
        <begin position="251"/>
        <end position="270"/>
    </location>
</feature>
<keyword evidence="1" id="KW-1133">Transmembrane helix</keyword>
<protein>
    <recommendedName>
        <fullName evidence="4">Glycosyltransferase RgtA/B/C/D-like domain-containing protein</fullName>
    </recommendedName>
</protein>
<evidence type="ECO:0000256" key="1">
    <source>
        <dbReference type="SAM" id="Phobius"/>
    </source>
</evidence>
<feature type="transmembrane region" description="Helical" evidence="1">
    <location>
        <begin position="218"/>
        <end position="244"/>
    </location>
</feature>
<comment type="caution">
    <text evidence="2">The sequence shown here is derived from an EMBL/GenBank/DDBJ whole genome shotgun (WGS) entry which is preliminary data.</text>
</comment>
<keyword evidence="1" id="KW-0812">Transmembrane</keyword>
<feature type="transmembrane region" description="Helical" evidence="1">
    <location>
        <begin position="385"/>
        <end position="405"/>
    </location>
</feature>
<name>A0A1G1VBP2_9BACT</name>
<feature type="transmembrane region" description="Helical" evidence="1">
    <location>
        <begin position="106"/>
        <end position="128"/>
    </location>
</feature>
<feature type="transmembrane region" description="Helical" evidence="1">
    <location>
        <begin position="7"/>
        <end position="25"/>
    </location>
</feature>
<feature type="transmembrane region" description="Helical" evidence="1">
    <location>
        <begin position="314"/>
        <end position="333"/>
    </location>
</feature>
<gene>
    <name evidence="2" type="ORF">A3A58_00115</name>
</gene>
<feature type="transmembrane region" description="Helical" evidence="1">
    <location>
        <begin position="353"/>
        <end position="373"/>
    </location>
</feature>
<evidence type="ECO:0000313" key="2">
    <source>
        <dbReference type="EMBL" id="OGY12766.1"/>
    </source>
</evidence>
<dbReference type="EMBL" id="MHCD01000048">
    <property type="protein sequence ID" value="OGY12766.1"/>
    <property type="molecule type" value="Genomic_DNA"/>
</dbReference>
<dbReference type="AlphaFoldDB" id="A0A1G1VBP2"/>
<feature type="transmembrane region" description="Helical" evidence="1">
    <location>
        <begin position="180"/>
        <end position="206"/>
    </location>
</feature>
<sequence>MAKHTFFCVILVALILRLGVLFLGYHGDLNNNISWGTLAVDRGLVNFYEGEGWPNSAPNQPPLTLLLFAFTRLIWQGIETSIWWLNSNIPIFPSPLIWFWEQKGMILLVKLPSLVADLVIGVLIYNFFKKDKKAFLLSSLWLFNPLVWYNSSIWGQTDSIVNLLGLLGILALLERRLTKFLAWFTLSLLFKGSLAIFVPVLAYVAIKQKHLVRQWVKAIAVSLLVIVLASVWFHPQADLLIWLADLYQKRILPGEIGYLTANAFNFWWLIDSGRVLDSTLYLGFPARVLGAVTTGFGMSLVILWLTKEVTPKRVFFALSVTALISFLFMTRIHERYLYPFFIPATLVLGFLPGLLWIYLGFAVVHLINLYNLFWVPGFAPLEGQLLVPWFTQALAITHLFFFVMWSKNFKK</sequence>
<feature type="transmembrane region" description="Helical" evidence="1">
    <location>
        <begin position="282"/>
        <end position="305"/>
    </location>
</feature>
<organism evidence="2 3">
    <name type="scientific">Candidatus Blackburnbacteria bacterium RIFCSPLOWO2_01_FULL_41_27</name>
    <dbReference type="NCBI Taxonomy" id="1797520"/>
    <lineage>
        <taxon>Bacteria</taxon>
        <taxon>Candidatus Blackburniibacteriota</taxon>
    </lineage>
</organism>
<evidence type="ECO:0000313" key="3">
    <source>
        <dbReference type="Proteomes" id="UP000177685"/>
    </source>
</evidence>
<accession>A0A1G1VBP2</accession>
<reference evidence="2 3" key="1">
    <citation type="journal article" date="2016" name="Nat. Commun.">
        <title>Thousands of microbial genomes shed light on interconnected biogeochemical processes in an aquifer system.</title>
        <authorList>
            <person name="Anantharaman K."/>
            <person name="Brown C.T."/>
            <person name="Hug L.A."/>
            <person name="Sharon I."/>
            <person name="Castelle C.J."/>
            <person name="Probst A.J."/>
            <person name="Thomas B.C."/>
            <person name="Singh A."/>
            <person name="Wilkins M.J."/>
            <person name="Karaoz U."/>
            <person name="Brodie E.L."/>
            <person name="Williams K.H."/>
            <person name="Hubbard S.S."/>
            <person name="Banfield J.F."/>
        </authorList>
    </citation>
    <scope>NUCLEOTIDE SEQUENCE [LARGE SCALE GENOMIC DNA]</scope>
</reference>
<proteinExistence type="predicted"/>
<dbReference type="Proteomes" id="UP000177685">
    <property type="component" value="Unassembled WGS sequence"/>
</dbReference>
<keyword evidence="1" id="KW-0472">Membrane</keyword>